<dbReference type="InterPro" id="IPR011009">
    <property type="entry name" value="Kinase-like_dom_sf"/>
</dbReference>
<dbReference type="Gene3D" id="1.10.510.10">
    <property type="entry name" value="Transferase(Phosphotransferase) domain 1"/>
    <property type="match status" value="1"/>
</dbReference>
<dbReference type="PANTHER" id="PTHR43289">
    <property type="entry name" value="MITOGEN-ACTIVATED PROTEIN KINASE KINASE KINASE 20-RELATED"/>
    <property type="match status" value="1"/>
</dbReference>
<reference evidence="6" key="1">
    <citation type="submission" date="2020-10" db="EMBL/GenBank/DDBJ databases">
        <authorList>
            <person name="Gilroy R."/>
        </authorList>
    </citation>
    <scope>NUCLEOTIDE SEQUENCE</scope>
    <source>
        <strain evidence="6">6276</strain>
    </source>
</reference>
<keyword evidence="4" id="KW-0067">ATP-binding</keyword>
<dbReference type="EMBL" id="DVIU01000022">
    <property type="protein sequence ID" value="HIS35203.1"/>
    <property type="molecule type" value="Genomic_DNA"/>
</dbReference>
<dbReference type="InterPro" id="IPR000719">
    <property type="entry name" value="Prot_kinase_dom"/>
</dbReference>
<keyword evidence="1" id="KW-0808">Transferase</keyword>
<evidence type="ECO:0000259" key="5">
    <source>
        <dbReference type="PROSITE" id="PS50011"/>
    </source>
</evidence>
<dbReference type="Proteomes" id="UP000823928">
    <property type="component" value="Unassembled WGS sequence"/>
</dbReference>
<accession>A0A9D1EWD5</accession>
<keyword evidence="3 6" id="KW-0418">Kinase</keyword>
<gene>
    <name evidence="6" type="ORF">IAC10_01040</name>
</gene>
<sequence>MIGKDSITQISHIFCGDVEGFYSYKTGSKLVKFFNQYFGMKDIYQSGFPSRWAYVHDKLVALFNSGRLDSFFSLVLSKEYLMKEQSLDEVVAAELSENILIKFNELLYKDLCRITHNNGKYHLVNDNDDLIPIGNGGFANVFKQKSTGLVIKKLKDDFLTDAGIRSRFKREYNITKALQGEFGIIQVYTFNEANCSYSMELAEMTLERYVLDNDLSQEVKLKCIRQILYIMSVVHKRDIIHRDISANNVFIISGQLKIADFGLGKDLNVFTSHQTLHTNSVGQYIYCAPEQFMMLKDADKRSDVYSLGRLINFIMTGDARNSHHIYRSVAEKACYSDAAYRYGDASQLSAFFEKAVSYHENAENREKIEQKIANREYDAEVENYIYDLNSEKIAEMILLDKQGFADSLFRFMSENEEHAQYIIQSIDQSFREACWGSFSKHDKFSLFAVRVLRGDFSFVIKETAANILRYVAWDVNRFSAQDMVQKLINDGIEPMLEEIIKQ</sequence>
<keyword evidence="2" id="KW-0547">Nucleotide-binding</keyword>
<dbReference type="AlphaFoldDB" id="A0A9D1EWD5"/>
<feature type="domain" description="Protein kinase" evidence="5">
    <location>
        <begin position="127"/>
        <end position="385"/>
    </location>
</feature>
<dbReference type="PROSITE" id="PS00109">
    <property type="entry name" value="PROTEIN_KINASE_TYR"/>
    <property type="match status" value="1"/>
</dbReference>
<dbReference type="PANTHER" id="PTHR43289:SF6">
    <property type="entry name" value="SERINE_THREONINE-PROTEIN KINASE NEKL-3"/>
    <property type="match status" value="1"/>
</dbReference>
<organism evidence="6 7">
    <name type="scientific">Candidatus Scatousia excrementigallinarum</name>
    <dbReference type="NCBI Taxonomy" id="2840935"/>
    <lineage>
        <taxon>Bacteria</taxon>
        <taxon>Candidatus Scatousia</taxon>
    </lineage>
</organism>
<reference evidence="6" key="2">
    <citation type="journal article" date="2021" name="PeerJ">
        <title>Extensive microbial diversity within the chicken gut microbiome revealed by metagenomics and culture.</title>
        <authorList>
            <person name="Gilroy R."/>
            <person name="Ravi A."/>
            <person name="Getino M."/>
            <person name="Pursley I."/>
            <person name="Horton D.L."/>
            <person name="Alikhan N.F."/>
            <person name="Baker D."/>
            <person name="Gharbi K."/>
            <person name="Hall N."/>
            <person name="Watson M."/>
            <person name="Adriaenssens E.M."/>
            <person name="Foster-Nyarko E."/>
            <person name="Jarju S."/>
            <person name="Secka A."/>
            <person name="Antonio M."/>
            <person name="Oren A."/>
            <person name="Chaudhuri R.R."/>
            <person name="La Ragione R."/>
            <person name="Hildebrand F."/>
            <person name="Pallen M.J."/>
        </authorList>
    </citation>
    <scope>NUCLEOTIDE SEQUENCE</scope>
    <source>
        <strain evidence="6">6276</strain>
    </source>
</reference>
<evidence type="ECO:0000256" key="3">
    <source>
        <dbReference type="ARBA" id="ARBA00022777"/>
    </source>
</evidence>
<dbReference type="GO" id="GO:0005524">
    <property type="term" value="F:ATP binding"/>
    <property type="evidence" value="ECO:0007669"/>
    <property type="project" value="UniProtKB-KW"/>
</dbReference>
<dbReference type="GO" id="GO:0004674">
    <property type="term" value="F:protein serine/threonine kinase activity"/>
    <property type="evidence" value="ECO:0007669"/>
    <property type="project" value="TreeGrafter"/>
</dbReference>
<comment type="caution">
    <text evidence="6">The sequence shown here is derived from an EMBL/GenBank/DDBJ whole genome shotgun (WGS) entry which is preliminary data.</text>
</comment>
<dbReference type="SUPFAM" id="SSF56112">
    <property type="entry name" value="Protein kinase-like (PK-like)"/>
    <property type="match status" value="1"/>
</dbReference>
<evidence type="ECO:0000256" key="1">
    <source>
        <dbReference type="ARBA" id="ARBA00022679"/>
    </source>
</evidence>
<dbReference type="Pfam" id="PF00069">
    <property type="entry name" value="Pkinase"/>
    <property type="match status" value="1"/>
</dbReference>
<protein>
    <submittedName>
        <fullName evidence="6">Protein kinase</fullName>
    </submittedName>
</protein>
<evidence type="ECO:0000256" key="2">
    <source>
        <dbReference type="ARBA" id="ARBA00022741"/>
    </source>
</evidence>
<evidence type="ECO:0000256" key="4">
    <source>
        <dbReference type="ARBA" id="ARBA00022840"/>
    </source>
</evidence>
<name>A0A9D1EWD5_9BACT</name>
<evidence type="ECO:0000313" key="6">
    <source>
        <dbReference type="EMBL" id="HIS35203.1"/>
    </source>
</evidence>
<dbReference type="PROSITE" id="PS50011">
    <property type="entry name" value="PROTEIN_KINASE_DOM"/>
    <property type="match status" value="1"/>
</dbReference>
<evidence type="ECO:0000313" key="7">
    <source>
        <dbReference type="Proteomes" id="UP000823928"/>
    </source>
</evidence>
<dbReference type="InterPro" id="IPR008266">
    <property type="entry name" value="Tyr_kinase_AS"/>
</dbReference>
<proteinExistence type="predicted"/>